<proteinExistence type="predicted"/>
<dbReference type="PANTHER" id="PTHR36264:SF5">
    <property type="entry name" value="SET DOMAIN-CONTAINING PROTEIN"/>
    <property type="match status" value="1"/>
</dbReference>
<dbReference type="OrthoDB" id="1915967at2759"/>
<evidence type="ECO:0000313" key="1">
    <source>
        <dbReference type="EMBL" id="PHT48692.1"/>
    </source>
</evidence>
<dbReference type="AlphaFoldDB" id="A0A2G2WU07"/>
<comment type="caution">
    <text evidence="1">The sequence shown here is derived from an EMBL/GenBank/DDBJ whole genome shotgun (WGS) entry which is preliminary data.</text>
</comment>
<protein>
    <submittedName>
        <fullName evidence="1">Uncharacterized protein</fullName>
    </submittedName>
</protein>
<gene>
    <name evidence="1" type="ORF">CQW23_12900</name>
</gene>
<evidence type="ECO:0000313" key="2">
    <source>
        <dbReference type="Proteomes" id="UP000224567"/>
    </source>
</evidence>
<keyword evidence="2" id="KW-1185">Reference proteome</keyword>
<sequence>MDNFIPSKTEGVQDVNSAPILENPWTISKVITDFEKSVQRLVLSFGDIKKHVFKHWMKDMVENVKKGNKQYVELWDITEVANPINRGTTYIQMMMPSKDCAIVCMDLFANTGLNIGDEIGLYWDVGSNNFKFKLI</sequence>
<dbReference type="PANTHER" id="PTHR36264">
    <property type="entry name" value="SET DOMAIN-CONTAINING PROTEIN"/>
    <property type="match status" value="1"/>
</dbReference>
<organism evidence="1 2">
    <name type="scientific">Capsicum baccatum</name>
    <name type="common">Peruvian pepper</name>
    <dbReference type="NCBI Taxonomy" id="33114"/>
    <lineage>
        <taxon>Eukaryota</taxon>
        <taxon>Viridiplantae</taxon>
        <taxon>Streptophyta</taxon>
        <taxon>Embryophyta</taxon>
        <taxon>Tracheophyta</taxon>
        <taxon>Spermatophyta</taxon>
        <taxon>Magnoliopsida</taxon>
        <taxon>eudicotyledons</taxon>
        <taxon>Gunneridae</taxon>
        <taxon>Pentapetalae</taxon>
        <taxon>asterids</taxon>
        <taxon>lamiids</taxon>
        <taxon>Solanales</taxon>
        <taxon>Solanaceae</taxon>
        <taxon>Solanoideae</taxon>
        <taxon>Capsiceae</taxon>
        <taxon>Capsicum</taxon>
    </lineage>
</organism>
<reference evidence="1 2" key="1">
    <citation type="journal article" date="2017" name="Genome Biol.">
        <title>New reference genome sequences of hot pepper reveal the massive evolution of plant disease-resistance genes by retroduplication.</title>
        <authorList>
            <person name="Kim S."/>
            <person name="Park J."/>
            <person name="Yeom S.I."/>
            <person name="Kim Y.M."/>
            <person name="Seo E."/>
            <person name="Kim K.T."/>
            <person name="Kim M.S."/>
            <person name="Lee J.M."/>
            <person name="Cheong K."/>
            <person name="Shin H.S."/>
            <person name="Kim S.B."/>
            <person name="Han K."/>
            <person name="Lee J."/>
            <person name="Park M."/>
            <person name="Lee H.A."/>
            <person name="Lee H.Y."/>
            <person name="Lee Y."/>
            <person name="Oh S."/>
            <person name="Lee J.H."/>
            <person name="Choi E."/>
            <person name="Choi E."/>
            <person name="Lee S.E."/>
            <person name="Jeon J."/>
            <person name="Kim H."/>
            <person name="Choi G."/>
            <person name="Song H."/>
            <person name="Lee J."/>
            <person name="Lee S.C."/>
            <person name="Kwon J.K."/>
            <person name="Lee H.Y."/>
            <person name="Koo N."/>
            <person name="Hong Y."/>
            <person name="Kim R.W."/>
            <person name="Kang W.H."/>
            <person name="Huh J.H."/>
            <person name="Kang B.C."/>
            <person name="Yang T.J."/>
            <person name="Lee Y.H."/>
            <person name="Bennetzen J.L."/>
            <person name="Choi D."/>
        </authorList>
    </citation>
    <scope>NUCLEOTIDE SEQUENCE [LARGE SCALE GENOMIC DNA]</scope>
    <source>
        <strain evidence="2">cv. PBC81</strain>
    </source>
</reference>
<dbReference type="Proteomes" id="UP000224567">
    <property type="component" value="Unassembled WGS sequence"/>
</dbReference>
<accession>A0A2G2WU07</accession>
<dbReference type="EMBL" id="MLFT02000005">
    <property type="protein sequence ID" value="PHT48692.1"/>
    <property type="molecule type" value="Genomic_DNA"/>
</dbReference>
<reference evidence="2" key="2">
    <citation type="journal article" date="2017" name="J. Anim. Genet.">
        <title>Multiple reference genome sequences of hot pepper reveal the massive evolution of plant disease resistance genes by retroduplication.</title>
        <authorList>
            <person name="Kim S."/>
            <person name="Park J."/>
            <person name="Yeom S.-I."/>
            <person name="Kim Y.-M."/>
            <person name="Seo E."/>
            <person name="Kim K.-T."/>
            <person name="Kim M.-S."/>
            <person name="Lee J.M."/>
            <person name="Cheong K."/>
            <person name="Shin H.-S."/>
            <person name="Kim S.-B."/>
            <person name="Han K."/>
            <person name="Lee J."/>
            <person name="Park M."/>
            <person name="Lee H.-A."/>
            <person name="Lee H.-Y."/>
            <person name="Lee Y."/>
            <person name="Oh S."/>
            <person name="Lee J.H."/>
            <person name="Choi E."/>
            <person name="Choi E."/>
            <person name="Lee S.E."/>
            <person name="Jeon J."/>
            <person name="Kim H."/>
            <person name="Choi G."/>
            <person name="Song H."/>
            <person name="Lee J."/>
            <person name="Lee S.-C."/>
            <person name="Kwon J.-K."/>
            <person name="Lee H.-Y."/>
            <person name="Koo N."/>
            <person name="Hong Y."/>
            <person name="Kim R.W."/>
            <person name="Kang W.-H."/>
            <person name="Huh J.H."/>
            <person name="Kang B.-C."/>
            <person name="Yang T.-J."/>
            <person name="Lee Y.-H."/>
            <person name="Bennetzen J.L."/>
            <person name="Choi D."/>
        </authorList>
    </citation>
    <scope>NUCLEOTIDE SEQUENCE [LARGE SCALE GENOMIC DNA]</scope>
    <source>
        <strain evidence="2">cv. PBC81</strain>
    </source>
</reference>
<name>A0A2G2WU07_CAPBA</name>